<protein>
    <recommendedName>
        <fullName evidence="4">TLC domain-containing protein</fullName>
    </recommendedName>
</protein>
<evidence type="ECO:0008006" key="4">
    <source>
        <dbReference type="Google" id="ProtNLM"/>
    </source>
</evidence>
<keyword evidence="3" id="KW-1185">Reference proteome</keyword>
<accession>A0A1X2HEP1</accession>
<evidence type="ECO:0000313" key="2">
    <source>
        <dbReference type="EMBL" id="ORY97380.1"/>
    </source>
</evidence>
<feature type="transmembrane region" description="Helical" evidence="1">
    <location>
        <begin position="101"/>
        <end position="119"/>
    </location>
</feature>
<dbReference type="STRING" id="13706.A0A1X2HEP1"/>
<feature type="transmembrane region" description="Helical" evidence="1">
    <location>
        <begin position="126"/>
        <end position="145"/>
    </location>
</feature>
<feature type="transmembrane region" description="Helical" evidence="1">
    <location>
        <begin position="181"/>
        <end position="201"/>
    </location>
</feature>
<dbReference type="AlphaFoldDB" id="A0A1X2HEP1"/>
<evidence type="ECO:0000256" key="1">
    <source>
        <dbReference type="SAM" id="Phobius"/>
    </source>
</evidence>
<dbReference type="Proteomes" id="UP000242180">
    <property type="component" value="Unassembled WGS sequence"/>
</dbReference>
<dbReference type="InParanoid" id="A0A1X2HEP1"/>
<keyword evidence="1" id="KW-0812">Transmembrane</keyword>
<feature type="transmembrane region" description="Helical" evidence="1">
    <location>
        <begin position="74"/>
        <end position="95"/>
    </location>
</feature>
<proteinExistence type="predicted"/>
<sequence length="240" mass="27581">MLLASALGSAVALLCFFYWSAPKVGWENEKAVSWLLTFACSLVCTIVAIPSVYEFYKSGWRMELLIAQHHAWQAILVGFFMAYLALDLSLGYRYYRQRIHFATGWIHHMLYLTLAFLIFRRHPSFFATASILELPTFILSVGTLFPNWRSDLAFGSSFLILRLGFHTAMILPLKHEHPARALWWLAIAILPLHLYWFTGFIRSQMKKQKKMRIPLTPSSNIVRTAMHSAPCMDVDSLMSS</sequence>
<name>A0A1X2HEP1_SYNRA</name>
<gene>
    <name evidence="2" type="ORF">BCR43DRAFT_489678</name>
</gene>
<organism evidence="2 3">
    <name type="scientific">Syncephalastrum racemosum</name>
    <name type="common">Filamentous fungus</name>
    <dbReference type="NCBI Taxonomy" id="13706"/>
    <lineage>
        <taxon>Eukaryota</taxon>
        <taxon>Fungi</taxon>
        <taxon>Fungi incertae sedis</taxon>
        <taxon>Mucoromycota</taxon>
        <taxon>Mucoromycotina</taxon>
        <taxon>Mucoromycetes</taxon>
        <taxon>Mucorales</taxon>
        <taxon>Syncephalastraceae</taxon>
        <taxon>Syncephalastrum</taxon>
    </lineage>
</organism>
<dbReference type="OrthoDB" id="341353at2759"/>
<reference evidence="2 3" key="1">
    <citation type="submission" date="2016-07" db="EMBL/GenBank/DDBJ databases">
        <title>Pervasive Adenine N6-methylation of Active Genes in Fungi.</title>
        <authorList>
            <consortium name="DOE Joint Genome Institute"/>
            <person name="Mondo S.J."/>
            <person name="Dannebaum R.O."/>
            <person name="Kuo R.C."/>
            <person name="Labutti K."/>
            <person name="Haridas S."/>
            <person name="Kuo A."/>
            <person name="Salamov A."/>
            <person name="Ahrendt S.R."/>
            <person name="Lipzen A."/>
            <person name="Sullivan W."/>
            <person name="Andreopoulos W.B."/>
            <person name="Clum A."/>
            <person name="Lindquist E."/>
            <person name="Daum C."/>
            <person name="Ramamoorthy G.K."/>
            <person name="Gryganskyi A."/>
            <person name="Culley D."/>
            <person name="Magnuson J.K."/>
            <person name="James T.Y."/>
            <person name="O'Malley M.A."/>
            <person name="Stajich J.E."/>
            <person name="Spatafora J.W."/>
            <person name="Visel A."/>
            <person name="Grigoriev I.V."/>
        </authorList>
    </citation>
    <scope>NUCLEOTIDE SEQUENCE [LARGE SCALE GENOMIC DNA]</scope>
    <source>
        <strain evidence="2 3">NRRL 2496</strain>
    </source>
</reference>
<feature type="transmembrane region" description="Helical" evidence="1">
    <location>
        <begin position="32"/>
        <end position="53"/>
    </location>
</feature>
<comment type="caution">
    <text evidence="2">The sequence shown here is derived from an EMBL/GenBank/DDBJ whole genome shotgun (WGS) entry which is preliminary data.</text>
</comment>
<keyword evidence="1" id="KW-0472">Membrane</keyword>
<dbReference type="EMBL" id="MCGN01000004">
    <property type="protein sequence ID" value="ORY97380.1"/>
    <property type="molecule type" value="Genomic_DNA"/>
</dbReference>
<keyword evidence="1" id="KW-1133">Transmembrane helix</keyword>
<evidence type="ECO:0000313" key="3">
    <source>
        <dbReference type="Proteomes" id="UP000242180"/>
    </source>
</evidence>